<evidence type="ECO:0000259" key="2">
    <source>
        <dbReference type="Pfam" id="PF16472"/>
    </source>
</evidence>
<accession>A0A7V7QN25</accession>
<reference evidence="3 4" key="1">
    <citation type="submission" date="2019-09" db="EMBL/GenBank/DDBJ databases">
        <authorList>
            <person name="Valk L.C."/>
        </authorList>
    </citation>
    <scope>NUCLEOTIDE SEQUENCE [LARGE SCALE GENOMIC DNA]</scope>
    <source>
        <strain evidence="3">GalUA</strain>
    </source>
</reference>
<keyword evidence="1" id="KW-1133">Transmembrane helix</keyword>
<keyword evidence="1" id="KW-0472">Membrane</keyword>
<gene>
    <name evidence="3" type="ORF">F7O84_06095</name>
</gene>
<dbReference type="SUPFAM" id="SSF69304">
    <property type="entry name" value="Tricorn protease N-terminal domain"/>
    <property type="match status" value="1"/>
</dbReference>
<feature type="transmembrane region" description="Helical" evidence="1">
    <location>
        <begin position="12"/>
        <end position="31"/>
    </location>
</feature>
<organism evidence="3 4">
    <name type="scientific">Candidatus Galacturonatibacter soehngenii</name>
    <dbReference type="NCBI Taxonomy" id="2307010"/>
    <lineage>
        <taxon>Bacteria</taxon>
        <taxon>Bacillati</taxon>
        <taxon>Bacillota</taxon>
        <taxon>Clostridia</taxon>
        <taxon>Lachnospirales</taxon>
        <taxon>Lachnospiraceae</taxon>
        <taxon>Candidatus Galacturonatibacter</taxon>
    </lineage>
</organism>
<dbReference type="AlphaFoldDB" id="A0A7V7QN25"/>
<feature type="domain" description="Prolow-density lipoprotein receptor-related protein 1-like beta-propeller" evidence="2">
    <location>
        <begin position="45"/>
        <end position="327"/>
    </location>
</feature>
<proteinExistence type="predicted"/>
<reference evidence="3 4" key="2">
    <citation type="submission" date="2020-02" db="EMBL/GenBank/DDBJ databases">
        <title>Candidatus Galacturonibacter soehngenii shows hetero-acetogenic catabolism of galacturonic acid but lacks a canonical carbon monoxide dehydrogenase/acetyl-CoA synthase complex.</title>
        <authorList>
            <person name="Diender M."/>
            <person name="Stouten G.R."/>
            <person name="Petersen J.F."/>
            <person name="Nielsen P.H."/>
            <person name="Dueholm M.S."/>
            <person name="Pronk J.T."/>
            <person name="Van Loosdrecht M.C.M."/>
        </authorList>
    </citation>
    <scope>NUCLEOTIDE SEQUENCE [LARGE SCALE GENOMIC DNA]</scope>
    <source>
        <strain evidence="3">GalUA</strain>
    </source>
</reference>
<dbReference type="RefSeq" id="WP_151143030.1">
    <property type="nucleotide sequence ID" value="NZ_WAGX01000004.1"/>
</dbReference>
<dbReference type="InterPro" id="IPR032485">
    <property type="entry name" value="LRP1-like_beta_prop"/>
</dbReference>
<dbReference type="Pfam" id="PF16472">
    <property type="entry name" value="DUF5050"/>
    <property type="match status" value="1"/>
</dbReference>
<comment type="caution">
    <text evidence="3">The sequence shown here is derived from an EMBL/GenBank/DDBJ whole genome shotgun (WGS) entry which is preliminary data.</text>
</comment>
<evidence type="ECO:0000313" key="4">
    <source>
        <dbReference type="Proteomes" id="UP000461768"/>
    </source>
</evidence>
<keyword evidence="4" id="KW-1185">Reference proteome</keyword>
<dbReference type="EMBL" id="WAGX01000004">
    <property type="protein sequence ID" value="KAB1439950.1"/>
    <property type="molecule type" value="Genomic_DNA"/>
</dbReference>
<name>A0A7V7QN25_9FIRM</name>
<protein>
    <submittedName>
        <fullName evidence="3">DUF5050 domain-containing protein</fullName>
    </submittedName>
</protein>
<keyword evidence="1" id="KW-0812">Transmembrane</keyword>
<evidence type="ECO:0000313" key="3">
    <source>
        <dbReference type="EMBL" id="KAB1439950.1"/>
    </source>
</evidence>
<evidence type="ECO:0000256" key="1">
    <source>
        <dbReference type="SAM" id="Phobius"/>
    </source>
</evidence>
<dbReference type="OrthoDB" id="1874702at2"/>
<dbReference type="Proteomes" id="UP000461768">
    <property type="component" value="Unassembled WGS sequence"/>
</dbReference>
<sequence>MKQKSKTKFIPLLVVMAILIIIVSLSVSYRLSKRTFLNIGNISGNTAGNLYNKGIFCEFDNKVFFSNSYDQGDLYVMNPDGTHILKLFDDTVSYINAAGKYIYYSRNNLNEDNIGEIFRGNLFGVYRIDQTGKNLFNLSKETCGVVSLGNNQVFYQKYDTETALTLKSISIDGVTKKDLENSAINPSCIVNGTMYYNNVVDNYNLMAMDIETGSTSLVYEGTCWNPIYDDNYIYFMDIENNYTLSRINLTTLEKQNLTSERIDTYNLYGEYIYYQINDATDPSLCRMKKDGTETEIILNGNFCNINVTSEYVYFNRFGYDTPIFRMKTSGEIEVSRFDEAADAIKTN</sequence>